<evidence type="ECO:0000256" key="3">
    <source>
        <dbReference type="ARBA" id="ARBA00022525"/>
    </source>
</evidence>
<proteinExistence type="inferred from homology"/>
<dbReference type="VEuPathDB" id="FungiDB:KRP23_5702"/>
<comment type="function">
    <text evidence="5">Effector that suppresses plant defense responses during pathogen infection.</text>
</comment>
<dbReference type="Pfam" id="PF16810">
    <property type="entry name" value="RXLR"/>
    <property type="match status" value="1"/>
</dbReference>
<dbReference type="HOGENOM" id="CLU_1630331_0_0_1"/>
<evidence type="ECO:0000256" key="4">
    <source>
        <dbReference type="ARBA" id="ARBA00022729"/>
    </source>
</evidence>
<evidence type="ECO:0000313" key="7">
    <source>
        <dbReference type="Proteomes" id="UP000005238"/>
    </source>
</evidence>
<reference evidence="6" key="2">
    <citation type="submission" date="2015-06" db="UniProtKB">
        <authorList>
            <consortium name="EnsemblProtists"/>
        </authorList>
    </citation>
    <scope>IDENTIFICATION</scope>
    <source>
        <strain evidence="6">Pr102</strain>
    </source>
</reference>
<evidence type="ECO:0000256" key="1">
    <source>
        <dbReference type="ARBA" id="ARBA00004613"/>
    </source>
</evidence>
<feature type="chain" id="PRO_5044990225" description="RxLR effector protein" evidence="5">
    <location>
        <begin position="17"/>
        <end position="163"/>
    </location>
</feature>
<keyword evidence="4 5" id="KW-0732">Signal</keyword>
<evidence type="ECO:0000256" key="2">
    <source>
        <dbReference type="ARBA" id="ARBA00010400"/>
    </source>
</evidence>
<sequence length="163" mass="18444">MRLSVFLLAAAATLLANPITVESSVATPNTLNSNDFAQNDMDSRSLRIRETVDADLEDNSDDEERAGITEVAAKLTKSSSLKSLLDEVETLKTQAHHMMDYNKELFKQVSKMVGNPYQLHEKLGISEKVKTMSAAQLDKDMNYHFWMEYSKWWKGTYGKDLGF</sequence>
<feature type="signal peptide" evidence="5">
    <location>
        <begin position="1"/>
        <end position="16"/>
    </location>
</feature>
<organism evidence="6 7">
    <name type="scientific">Phytophthora ramorum</name>
    <name type="common">Sudden oak death agent</name>
    <dbReference type="NCBI Taxonomy" id="164328"/>
    <lineage>
        <taxon>Eukaryota</taxon>
        <taxon>Sar</taxon>
        <taxon>Stramenopiles</taxon>
        <taxon>Oomycota</taxon>
        <taxon>Peronosporomycetes</taxon>
        <taxon>Peronosporales</taxon>
        <taxon>Peronosporaceae</taxon>
        <taxon>Phytophthora</taxon>
    </lineage>
</organism>
<dbReference type="eggNOG" id="ENOG502RGYW">
    <property type="taxonomic scope" value="Eukaryota"/>
</dbReference>
<reference evidence="7" key="1">
    <citation type="journal article" date="2006" name="Science">
        <title>Phytophthora genome sequences uncover evolutionary origins and mechanisms of pathogenesis.</title>
        <authorList>
            <person name="Tyler B.M."/>
            <person name="Tripathy S."/>
            <person name="Zhang X."/>
            <person name="Dehal P."/>
            <person name="Jiang R.H."/>
            <person name="Aerts A."/>
            <person name="Arredondo F.D."/>
            <person name="Baxter L."/>
            <person name="Bensasson D."/>
            <person name="Beynon J.L."/>
            <person name="Chapman J."/>
            <person name="Damasceno C.M."/>
            <person name="Dorrance A.E."/>
            <person name="Dou D."/>
            <person name="Dickerman A.W."/>
            <person name="Dubchak I.L."/>
            <person name="Garbelotto M."/>
            <person name="Gijzen M."/>
            <person name="Gordon S.G."/>
            <person name="Govers F."/>
            <person name="Grunwald N.J."/>
            <person name="Huang W."/>
            <person name="Ivors K.L."/>
            <person name="Jones R.W."/>
            <person name="Kamoun S."/>
            <person name="Krampis K."/>
            <person name="Lamour K.H."/>
            <person name="Lee M.K."/>
            <person name="McDonald W.H."/>
            <person name="Medina M."/>
            <person name="Meijer H.J."/>
            <person name="Nordberg E.K."/>
            <person name="Maclean D.J."/>
            <person name="Ospina-Giraldo M.D."/>
            <person name="Morris P.F."/>
            <person name="Phuntumart V."/>
            <person name="Putnam N.H."/>
            <person name="Rash S."/>
            <person name="Rose J.K."/>
            <person name="Sakihama Y."/>
            <person name="Salamov A.A."/>
            <person name="Savidor A."/>
            <person name="Scheuring C.F."/>
            <person name="Smith B.M."/>
            <person name="Sobral B.W."/>
            <person name="Terry A."/>
            <person name="Torto-Alalibo T.A."/>
            <person name="Win J."/>
            <person name="Xu Z."/>
            <person name="Zhang H."/>
            <person name="Grigoriev I.V."/>
            <person name="Rokhsar D.S."/>
            <person name="Boore J.L."/>
        </authorList>
    </citation>
    <scope>NUCLEOTIDE SEQUENCE [LARGE SCALE GENOMIC DNA]</scope>
    <source>
        <strain evidence="7">Pr102</strain>
    </source>
</reference>
<keyword evidence="7" id="KW-1185">Reference proteome</keyword>
<dbReference type="RefSeq" id="XP_067745217.1">
    <property type="nucleotide sequence ID" value="XM_067890799.1"/>
</dbReference>
<accession>H3GNP9</accession>
<dbReference type="InterPro" id="IPR031825">
    <property type="entry name" value="RXLR"/>
</dbReference>
<comment type="domain">
    <text evidence="5">The RxLR-dEER motif acts to carry the protein into the host cell cytoplasm through binding to cell surface phosphatidylinositol-3-phosphate.</text>
</comment>
<dbReference type="VEuPathDB" id="FungiDB:KRP22_5086"/>
<evidence type="ECO:0000256" key="5">
    <source>
        <dbReference type="RuleBase" id="RU367124"/>
    </source>
</evidence>
<dbReference type="EnsemblProtists" id="Phyra78246">
    <property type="protein sequence ID" value="Phyra78246"/>
    <property type="gene ID" value="Phyra78246"/>
</dbReference>
<dbReference type="Proteomes" id="UP000005238">
    <property type="component" value="Unassembled WGS sequence"/>
</dbReference>
<evidence type="ECO:0000313" key="6">
    <source>
        <dbReference type="EnsemblProtists" id="Phyra78246"/>
    </source>
</evidence>
<dbReference type="AlphaFoldDB" id="H3GNP9"/>
<keyword evidence="3 5" id="KW-0964">Secreted</keyword>
<comment type="subcellular location">
    <subcellularLocation>
        <location evidence="1 5">Secreted</location>
    </subcellularLocation>
</comment>
<name>H3GNP9_PHYRM</name>
<dbReference type="EMBL" id="DS566027">
    <property type="status" value="NOT_ANNOTATED_CDS"/>
    <property type="molecule type" value="Genomic_DNA"/>
</dbReference>
<dbReference type="InParanoid" id="H3GNP9"/>
<protein>
    <recommendedName>
        <fullName evidence="5">RxLR effector protein</fullName>
    </recommendedName>
</protein>
<dbReference type="GeneID" id="94226618"/>
<dbReference type="OrthoDB" id="126302at2759"/>
<comment type="similarity">
    <text evidence="2 5">Belongs to the RxLR effector family.</text>
</comment>